<dbReference type="PROSITE" id="PS50089">
    <property type="entry name" value="ZF_RING_2"/>
    <property type="match status" value="1"/>
</dbReference>
<proteinExistence type="evidence at transcript level"/>
<evidence type="ECO:0000259" key="5">
    <source>
        <dbReference type="PROSITE" id="PS50089"/>
    </source>
</evidence>
<dbReference type="SUPFAM" id="SSF57850">
    <property type="entry name" value="RING/U-box"/>
    <property type="match status" value="1"/>
</dbReference>
<dbReference type="SMART" id="SM00184">
    <property type="entry name" value="RING"/>
    <property type="match status" value="1"/>
</dbReference>
<dbReference type="InterPro" id="IPR013083">
    <property type="entry name" value="Znf_RING/FYVE/PHD"/>
</dbReference>
<dbReference type="GO" id="GO:0008270">
    <property type="term" value="F:zinc ion binding"/>
    <property type="evidence" value="ECO:0007669"/>
    <property type="project" value="UniProtKB-KW"/>
</dbReference>
<dbReference type="Gene3D" id="3.30.40.10">
    <property type="entry name" value="Zinc/RING finger domain, C3HC4 (zinc finger)"/>
    <property type="match status" value="1"/>
</dbReference>
<dbReference type="PANTHER" id="PTHR15710">
    <property type="entry name" value="E3 UBIQUITIN-PROTEIN LIGASE PRAJA"/>
    <property type="match status" value="1"/>
</dbReference>
<dbReference type="EMBL" id="EF677296">
    <property type="protein sequence ID" value="ABR17130.1"/>
    <property type="molecule type" value="mRNA"/>
</dbReference>
<name>B8LNA0_PICSI</name>
<dbReference type="GO" id="GO:0061630">
    <property type="term" value="F:ubiquitin protein ligase activity"/>
    <property type="evidence" value="ECO:0007669"/>
    <property type="project" value="TreeGrafter"/>
</dbReference>
<evidence type="ECO:0000256" key="2">
    <source>
        <dbReference type="ARBA" id="ARBA00022771"/>
    </source>
</evidence>
<protein>
    <recommendedName>
        <fullName evidence="5">RING-type domain-containing protein</fullName>
    </recommendedName>
</protein>
<keyword evidence="3" id="KW-0862">Zinc</keyword>
<sequence length="97" mass="11130">MFFINLDRAERFRTCVIMCAICMDSLSVGELVKRLPCLHRYHVDCILPLLSSRNLCPLCRYELPTNELPTDDPAYEEQRKQGASSRNIIICAVQVVI</sequence>
<keyword evidence="1" id="KW-0479">Metal-binding</keyword>
<reference evidence="6" key="1">
    <citation type="submission" date="2007-06" db="EMBL/GenBank/DDBJ databases">
        <title>Full length cDNA sequences from Sitka Spruce (Picea sitchensis).</title>
        <authorList>
            <person name="Ralph S.G."/>
            <person name="Chun H.E."/>
            <person name="Liao N."/>
            <person name="Ali J."/>
            <person name="Reid K."/>
            <person name="Kolosova N."/>
            <person name="Cooper N."/>
            <person name="Cullis C."/>
            <person name="Jancsik S."/>
            <person name="Moore R."/>
            <person name="Mayo M."/>
            <person name="Wagner S."/>
            <person name="Holt R.A."/>
            <person name="Jones S.J.M."/>
            <person name="Marra M.A."/>
            <person name="Ritland C.E."/>
            <person name="Ritland K."/>
            <person name="Bohlmann J."/>
        </authorList>
    </citation>
    <scope>NUCLEOTIDE SEQUENCE</scope>
    <source>
        <tissue evidence="6">Green portion of the leader tissue</tissue>
    </source>
</reference>
<keyword evidence="2 4" id="KW-0863">Zinc-finger</keyword>
<evidence type="ECO:0000256" key="3">
    <source>
        <dbReference type="ARBA" id="ARBA00022833"/>
    </source>
</evidence>
<organism evidence="6">
    <name type="scientific">Picea sitchensis</name>
    <name type="common">Sitka spruce</name>
    <name type="synonym">Pinus sitchensis</name>
    <dbReference type="NCBI Taxonomy" id="3332"/>
    <lineage>
        <taxon>Eukaryota</taxon>
        <taxon>Viridiplantae</taxon>
        <taxon>Streptophyta</taxon>
        <taxon>Embryophyta</taxon>
        <taxon>Tracheophyta</taxon>
        <taxon>Spermatophyta</taxon>
        <taxon>Pinopsida</taxon>
        <taxon>Pinidae</taxon>
        <taxon>Conifers I</taxon>
        <taxon>Pinales</taxon>
        <taxon>Pinaceae</taxon>
        <taxon>Picea</taxon>
    </lineage>
</organism>
<evidence type="ECO:0000256" key="1">
    <source>
        <dbReference type="ARBA" id="ARBA00022723"/>
    </source>
</evidence>
<evidence type="ECO:0000313" key="6">
    <source>
        <dbReference type="EMBL" id="ABR17130.1"/>
    </source>
</evidence>
<accession>B8LNA0</accession>
<feature type="domain" description="RING-type" evidence="5">
    <location>
        <begin position="19"/>
        <end position="60"/>
    </location>
</feature>
<dbReference type="InterPro" id="IPR001841">
    <property type="entry name" value="Znf_RING"/>
</dbReference>
<dbReference type="GO" id="GO:0016567">
    <property type="term" value="P:protein ubiquitination"/>
    <property type="evidence" value="ECO:0007669"/>
    <property type="project" value="TreeGrafter"/>
</dbReference>
<dbReference type="GO" id="GO:0005737">
    <property type="term" value="C:cytoplasm"/>
    <property type="evidence" value="ECO:0007669"/>
    <property type="project" value="TreeGrafter"/>
</dbReference>
<dbReference type="AlphaFoldDB" id="B8LNA0"/>
<dbReference type="Pfam" id="PF13639">
    <property type="entry name" value="zf-RING_2"/>
    <property type="match status" value="1"/>
</dbReference>
<evidence type="ECO:0000256" key="4">
    <source>
        <dbReference type="PROSITE-ProRule" id="PRU00175"/>
    </source>
</evidence>
<dbReference type="PANTHER" id="PTHR15710:SF217">
    <property type="entry name" value="E3 UBIQUITIN-PROTEIN LIGASE RDUF2"/>
    <property type="match status" value="1"/>
</dbReference>